<sequence>METMSDGVDYVNPNKALKNFIELQKISKLFDLYDLKEDCFAYVLACYVGVEEGVDTWFCDDSKTKAKRHRLIFNVSDHSDELTFVMFDDVVQSFAPQTCKILSSMNESSSTYPVELDDLFGDPMIFKVKKTDYCDACGFLTIEVVDVSRCYFFLYLRCGVISFSIRPVASIFLAGVSPLHHSPPIINQHLYHGHHNHRPPSSPTGTDLKSSSSFVTVTDVPTTSPTPCRRSRVHLCRRATLHSLSAAALPSSTKQYMGSSSSSTMLKGQISVGNRITLYLMKF</sequence>
<gene>
    <name evidence="1" type="ORF">MILVUS5_LOCUS8945</name>
</gene>
<dbReference type="EMBL" id="CASHSV030000024">
    <property type="protein sequence ID" value="CAJ2638803.1"/>
    <property type="molecule type" value="Genomic_DNA"/>
</dbReference>
<organism evidence="1 2">
    <name type="scientific">Trifolium pratense</name>
    <name type="common">Red clover</name>
    <dbReference type="NCBI Taxonomy" id="57577"/>
    <lineage>
        <taxon>Eukaryota</taxon>
        <taxon>Viridiplantae</taxon>
        <taxon>Streptophyta</taxon>
        <taxon>Embryophyta</taxon>
        <taxon>Tracheophyta</taxon>
        <taxon>Spermatophyta</taxon>
        <taxon>Magnoliopsida</taxon>
        <taxon>eudicotyledons</taxon>
        <taxon>Gunneridae</taxon>
        <taxon>Pentapetalae</taxon>
        <taxon>rosids</taxon>
        <taxon>fabids</taxon>
        <taxon>Fabales</taxon>
        <taxon>Fabaceae</taxon>
        <taxon>Papilionoideae</taxon>
        <taxon>50 kb inversion clade</taxon>
        <taxon>NPAAA clade</taxon>
        <taxon>Hologalegina</taxon>
        <taxon>IRL clade</taxon>
        <taxon>Trifolieae</taxon>
        <taxon>Trifolium</taxon>
    </lineage>
</organism>
<dbReference type="Proteomes" id="UP001177021">
    <property type="component" value="Unassembled WGS sequence"/>
</dbReference>
<proteinExistence type="predicted"/>
<keyword evidence="2" id="KW-1185">Reference proteome</keyword>
<evidence type="ECO:0000313" key="1">
    <source>
        <dbReference type="EMBL" id="CAJ2638803.1"/>
    </source>
</evidence>
<evidence type="ECO:0000313" key="2">
    <source>
        <dbReference type="Proteomes" id="UP001177021"/>
    </source>
</evidence>
<comment type="caution">
    <text evidence="1">The sequence shown here is derived from an EMBL/GenBank/DDBJ whole genome shotgun (WGS) entry which is preliminary data.</text>
</comment>
<protein>
    <submittedName>
        <fullName evidence="1">Uncharacterized protein</fullName>
    </submittedName>
</protein>
<reference evidence="1" key="1">
    <citation type="submission" date="2023-10" db="EMBL/GenBank/DDBJ databases">
        <authorList>
            <person name="Rodriguez Cubillos JULIANA M."/>
            <person name="De Vega J."/>
        </authorList>
    </citation>
    <scope>NUCLEOTIDE SEQUENCE</scope>
</reference>
<name>A0ACB0J408_TRIPR</name>
<accession>A0ACB0J408</accession>